<protein>
    <submittedName>
        <fullName evidence="7">Molecular chaperone DnaK</fullName>
    </submittedName>
</protein>
<evidence type="ECO:0000256" key="5">
    <source>
        <dbReference type="SAM" id="MobiDB-lite"/>
    </source>
</evidence>
<feature type="compositionally biased region" description="Polar residues" evidence="5">
    <location>
        <begin position="145"/>
        <end position="166"/>
    </location>
</feature>
<dbReference type="Pfam" id="PF01258">
    <property type="entry name" value="zf-dskA_traR"/>
    <property type="match status" value="1"/>
</dbReference>
<keyword evidence="8" id="KW-1185">Reference proteome</keyword>
<name>A0A3M8H112_9BACI</name>
<feature type="region of interest" description="Disordered" evidence="5">
    <location>
        <begin position="28"/>
        <end position="47"/>
    </location>
</feature>
<dbReference type="EMBL" id="RHLQ01000076">
    <property type="protein sequence ID" value="RNC96173.1"/>
    <property type="molecule type" value="Genomic_DNA"/>
</dbReference>
<keyword evidence="2" id="KW-0863">Zinc-finger</keyword>
<dbReference type="Gene3D" id="1.20.120.910">
    <property type="entry name" value="DksA, coiled-coil domain"/>
    <property type="match status" value="1"/>
</dbReference>
<dbReference type="SUPFAM" id="SSF109635">
    <property type="entry name" value="DnaK suppressor protein DksA, alpha-hairpin domain"/>
    <property type="match status" value="1"/>
</dbReference>
<dbReference type="GO" id="GO:0008270">
    <property type="term" value="F:zinc ion binding"/>
    <property type="evidence" value="ECO:0007669"/>
    <property type="project" value="UniProtKB-KW"/>
</dbReference>
<evidence type="ECO:0000313" key="8">
    <source>
        <dbReference type="Proteomes" id="UP000279909"/>
    </source>
</evidence>
<evidence type="ECO:0000313" key="7">
    <source>
        <dbReference type="EMBL" id="RNC96173.1"/>
    </source>
</evidence>
<reference evidence="7 8" key="1">
    <citation type="journal article" date="2014" name="Int. J. Syst. Evol. Microbiol.">
        <title>Lysinibacillus halotolerans sp. nov., isolated from saline-alkaline soil.</title>
        <authorList>
            <person name="Kong D."/>
            <person name="Wang Y."/>
            <person name="Zhao B."/>
            <person name="Li Y."/>
            <person name="Song J."/>
            <person name="Zhai Y."/>
            <person name="Zhang C."/>
            <person name="Wang H."/>
            <person name="Chen X."/>
            <person name="Zhao B."/>
            <person name="Ruan Z."/>
        </authorList>
    </citation>
    <scope>NUCLEOTIDE SEQUENCE [LARGE SCALE GENOMIC DNA]</scope>
    <source>
        <strain evidence="7 8">MCCC 1A12703</strain>
    </source>
</reference>
<accession>A0A3M8H112</accession>
<dbReference type="RefSeq" id="WP_122973633.1">
    <property type="nucleotide sequence ID" value="NZ_RHLQ01000076.1"/>
</dbReference>
<dbReference type="InterPro" id="IPR037187">
    <property type="entry name" value="DnaK_N"/>
</dbReference>
<feature type="region of interest" description="Disordered" evidence="5">
    <location>
        <begin position="136"/>
        <end position="173"/>
    </location>
</feature>
<sequence length="173" mass="19874">MNQSQMEQLKNNLLEELKDLKEGLETHDDIDRTELSNYDNHPGDNASDLTSQLTEYAMDDFKQESIEKIEAALNAMENGTYGKCEVCQKEIPFERLEAVPTTLTCKEHSHEKIDMETRPVEEEIMNELTHKSLLTVDFEDGSGEYPSSDSPQDVPQEIIHQNNQETSIRDRLQ</sequence>
<dbReference type="AlphaFoldDB" id="A0A3M8H112"/>
<evidence type="ECO:0000256" key="1">
    <source>
        <dbReference type="ARBA" id="ARBA00022723"/>
    </source>
</evidence>
<dbReference type="Proteomes" id="UP000279909">
    <property type="component" value="Unassembled WGS sequence"/>
</dbReference>
<evidence type="ECO:0000256" key="2">
    <source>
        <dbReference type="ARBA" id="ARBA00022771"/>
    </source>
</evidence>
<evidence type="ECO:0000259" key="6">
    <source>
        <dbReference type="Pfam" id="PF01258"/>
    </source>
</evidence>
<evidence type="ECO:0000256" key="4">
    <source>
        <dbReference type="PROSITE-ProRule" id="PRU00510"/>
    </source>
</evidence>
<organism evidence="7 8">
    <name type="scientific">Lysinibacillus halotolerans</name>
    <dbReference type="NCBI Taxonomy" id="1368476"/>
    <lineage>
        <taxon>Bacteria</taxon>
        <taxon>Bacillati</taxon>
        <taxon>Bacillota</taxon>
        <taxon>Bacilli</taxon>
        <taxon>Bacillales</taxon>
        <taxon>Bacillaceae</taxon>
        <taxon>Lysinibacillus</taxon>
    </lineage>
</organism>
<dbReference type="SUPFAM" id="SSF57716">
    <property type="entry name" value="Glucocorticoid receptor-like (DNA-binding domain)"/>
    <property type="match status" value="1"/>
</dbReference>
<comment type="caution">
    <text evidence="4">Lacks conserved residue(s) required for the propagation of feature annotation.</text>
</comment>
<dbReference type="PANTHER" id="PTHR33823">
    <property type="entry name" value="RNA POLYMERASE-BINDING TRANSCRIPTION FACTOR DKSA-RELATED"/>
    <property type="match status" value="1"/>
</dbReference>
<evidence type="ECO:0000256" key="3">
    <source>
        <dbReference type="ARBA" id="ARBA00022833"/>
    </source>
</evidence>
<dbReference type="OrthoDB" id="9811543at2"/>
<dbReference type="PANTHER" id="PTHR33823:SF4">
    <property type="entry name" value="GENERAL STRESS PROTEIN 16O"/>
    <property type="match status" value="1"/>
</dbReference>
<keyword evidence="1" id="KW-0479">Metal-binding</keyword>
<keyword evidence="3" id="KW-0862">Zinc</keyword>
<dbReference type="InterPro" id="IPR000962">
    <property type="entry name" value="Znf_DskA_TraR"/>
</dbReference>
<feature type="domain" description="Zinc finger DksA/TraR C4-type" evidence="6">
    <location>
        <begin position="79"/>
        <end position="107"/>
    </location>
</feature>
<comment type="caution">
    <text evidence="7">The sequence shown here is derived from an EMBL/GenBank/DDBJ whole genome shotgun (WGS) entry which is preliminary data.</text>
</comment>
<gene>
    <name evidence="7" type="ORF">EC501_17525</name>
</gene>
<dbReference type="PROSITE" id="PS51128">
    <property type="entry name" value="ZF_DKSA_2"/>
    <property type="match status" value="1"/>
</dbReference>
<proteinExistence type="predicted"/>